<evidence type="ECO:0000256" key="4">
    <source>
        <dbReference type="ARBA" id="ARBA00022723"/>
    </source>
</evidence>
<evidence type="ECO:0000256" key="17">
    <source>
        <dbReference type="SAM" id="MobiDB-lite"/>
    </source>
</evidence>
<evidence type="ECO:0000256" key="8">
    <source>
        <dbReference type="ARBA" id="ARBA00022806"/>
    </source>
</evidence>
<dbReference type="Pfam" id="PF16124">
    <property type="entry name" value="RecQ_Zn_bind"/>
    <property type="match status" value="1"/>
</dbReference>
<evidence type="ECO:0000256" key="5">
    <source>
        <dbReference type="ARBA" id="ARBA00022741"/>
    </source>
</evidence>
<dbReference type="AlphaFoldDB" id="F8FPC8"/>
<dbReference type="GO" id="GO:0006310">
    <property type="term" value="P:DNA recombination"/>
    <property type="evidence" value="ECO:0007669"/>
    <property type="project" value="UniProtKB-UniRule"/>
</dbReference>
<evidence type="ECO:0000259" key="20">
    <source>
        <dbReference type="PROSITE" id="PS51194"/>
    </source>
</evidence>
<dbReference type="CDD" id="cd17920">
    <property type="entry name" value="DEXHc_RecQ"/>
    <property type="match status" value="1"/>
</dbReference>
<dbReference type="PROSITE" id="PS50967">
    <property type="entry name" value="HRDC"/>
    <property type="match status" value="1"/>
</dbReference>
<dbReference type="GO" id="GO:0006281">
    <property type="term" value="P:DNA repair"/>
    <property type="evidence" value="ECO:0007669"/>
    <property type="project" value="UniProtKB-KW"/>
</dbReference>
<accession>F8FPC8</accession>
<dbReference type="GO" id="GO:0046872">
    <property type="term" value="F:metal ion binding"/>
    <property type="evidence" value="ECO:0007669"/>
    <property type="project" value="UniProtKB-KW"/>
</dbReference>
<comment type="catalytic activity">
    <reaction evidence="15">
        <text>Couples ATP hydrolysis with the unwinding of duplex DNA by translocating in the 3'-5' direction.</text>
        <dbReference type="EC" id="5.6.2.4"/>
    </reaction>
</comment>
<dbReference type="Gene3D" id="3.40.50.300">
    <property type="entry name" value="P-loop containing nucleotide triphosphate hydrolases"/>
    <property type="match status" value="2"/>
</dbReference>
<dbReference type="FunFam" id="3.40.50.300:FF:000296">
    <property type="entry name" value="ATP-dependent DNA helicase RecQ"/>
    <property type="match status" value="1"/>
</dbReference>
<dbReference type="InterPro" id="IPR011545">
    <property type="entry name" value="DEAD/DEAH_box_helicase_dom"/>
</dbReference>
<dbReference type="InterPro" id="IPR014001">
    <property type="entry name" value="Helicase_ATP-bd"/>
</dbReference>
<dbReference type="GO" id="GO:0009432">
    <property type="term" value="P:SOS response"/>
    <property type="evidence" value="ECO:0007669"/>
    <property type="project" value="UniProtKB-UniRule"/>
</dbReference>
<keyword evidence="13" id="KW-0234">DNA repair</keyword>
<dbReference type="SMART" id="SM00490">
    <property type="entry name" value="HELICc"/>
    <property type="match status" value="1"/>
</dbReference>
<evidence type="ECO:0000256" key="6">
    <source>
        <dbReference type="ARBA" id="ARBA00022763"/>
    </source>
</evidence>
<dbReference type="KEGG" id="pms:KNP414_00453"/>
<dbReference type="GO" id="GO:0009378">
    <property type="term" value="F:four-way junction helicase activity"/>
    <property type="evidence" value="ECO:0007669"/>
    <property type="project" value="TreeGrafter"/>
</dbReference>
<dbReference type="PROSITE" id="PS51194">
    <property type="entry name" value="HELICASE_CTER"/>
    <property type="match status" value="1"/>
</dbReference>
<dbReference type="NCBIfam" id="TIGR00614">
    <property type="entry name" value="recQ_fam"/>
    <property type="match status" value="1"/>
</dbReference>
<dbReference type="InterPro" id="IPR018982">
    <property type="entry name" value="RQC_domain"/>
</dbReference>
<dbReference type="Proteomes" id="UP000006620">
    <property type="component" value="Chromosome"/>
</dbReference>
<keyword evidence="7" id="KW-0378">Hydrolase</keyword>
<comment type="cofactor">
    <cofactor evidence="2">
        <name>Zn(2+)</name>
        <dbReference type="ChEBI" id="CHEBI:29105"/>
    </cofactor>
</comment>
<dbReference type="GO" id="GO:0016787">
    <property type="term" value="F:hydrolase activity"/>
    <property type="evidence" value="ECO:0007669"/>
    <property type="project" value="UniProtKB-KW"/>
</dbReference>
<name>F8FPC8_PAEMK</name>
<organism evidence="21 22">
    <name type="scientific">Paenibacillus mucilaginosus (strain KNP414)</name>
    <dbReference type="NCBI Taxonomy" id="1036673"/>
    <lineage>
        <taxon>Bacteria</taxon>
        <taxon>Bacillati</taxon>
        <taxon>Bacillota</taxon>
        <taxon>Bacilli</taxon>
        <taxon>Bacillales</taxon>
        <taxon>Paenibacillaceae</taxon>
        <taxon>Paenibacillus</taxon>
    </lineage>
</organism>
<dbReference type="InterPro" id="IPR001650">
    <property type="entry name" value="Helicase_C-like"/>
</dbReference>
<comment type="cofactor">
    <cofactor evidence="1">
        <name>Mg(2+)</name>
        <dbReference type="ChEBI" id="CHEBI:18420"/>
    </cofactor>
</comment>
<dbReference type="InterPro" id="IPR036388">
    <property type="entry name" value="WH-like_DNA-bd_sf"/>
</dbReference>
<dbReference type="Gene3D" id="1.10.10.10">
    <property type="entry name" value="Winged helix-like DNA-binding domain superfamily/Winged helix DNA-binding domain"/>
    <property type="match status" value="1"/>
</dbReference>
<dbReference type="GO" id="GO:0043590">
    <property type="term" value="C:bacterial nucleoid"/>
    <property type="evidence" value="ECO:0007669"/>
    <property type="project" value="TreeGrafter"/>
</dbReference>
<feature type="domain" description="HRDC" evidence="18">
    <location>
        <begin position="619"/>
        <end position="694"/>
    </location>
</feature>
<reference evidence="21 22" key="2">
    <citation type="journal article" date="2013" name="Genome Announc.">
        <title>Genome Sequence of Growth-Improving Paenibacillus mucilaginosus Strain KNP414.</title>
        <authorList>
            <person name="Lu J.J."/>
            <person name="Wang J.F."/>
            <person name="Hu X.F."/>
        </authorList>
    </citation>
    <scope>NUCLEOTIDE SEQUENCE [LARGE SCALE GENOMIC DNA]</scope>
    <source>
        <strain evidence="21 22">KNP414</strain>
    </source>
</reference>
<dbReference type="InterPro" id="IPR044876">
    <property type="entry name" value="HRDC_dom_sf"/>
</dbReference>
<dbReference type="SUPFAM" id="SSF47819">
    <property type="entry name" value="HRDC-like"/>
    <property type="match status" value="1"/>
</dbReference>
<dbReference type="PROSITE" id="PS51192">
    <property type="entry name" value="HELICASE_ATP_BIND_1"/>
    <property type="match status" value="1"/>
</dbReference>
<dbReference type="Pfam" id="PF00271">
    <property type="entry name" value="Helicase_C"/>
    <property type="match status" value="1"/>
</dbReference>
<evidence type="ECO:0000256" key="10">
    <source>
        <dbReference type="ARBA" id="ARBA00022840"/>
    </source>
</evidence>
<dbReference type="InterPro" id="IPR006293">
    <property type="entry name" value="DNA_helicase_ATP-dep_RecQ_bac"/>
</dbReference>
<dbReference type="SMART" id="SM00487">
    <property type="entry name" value="DEXDc"/>
    <property type="match status" value="1"/>
</dbReference>
<feature type="domain" description="Helicase C-terminal" evidence="20">
    <location>
        <begin position="318"/>
        <end position="470"/>
    </location>
</feature>
<dbReference type="GO" id="GO:0030894">
    <property type="term" value="C:replisome"/>
    <property type="evidence" value="ECO:0007669"/>
    <property type="project" value="TreeGrafter"/>
</dbReference>
<keyword evidence="12" id="KW-0233">DNA recombination</keyword>
<feature type="region of interest" description="Disordered" evidence="17">
    <location>
        <begin position="1"/>
        <end position="102"/>
    </location>
</feature>
<evidence type="ECO:0000256" key="7">
    <source>
        <dbReference type="ARBA" id="ARBA00022801"/>
    </source>
</evidence>
<dbReference type="InterPro" id="IPR010997">
    <property type="entry name" value="HRDC-like_sf"/>
</dbReference>
<evidence type="ECO:0000256" key="11">
    <source>
        <dbReference type="ARBA" id="ARBA00023125"/>
    </source>
</evidence>
<keyword evidence="4" id="KW-0479">Metal-binding</keyword>
<keyword evidence="10" id="KW-0067">ATP-binding</keyword>
<feature type="compositionally biased region" description="Basic and acidic residues" evidence="17">
    <location>
        <begin position="41"/>
        <end position="54"/>
    </location>
</feature>
<evidence type="ECO:0000256" key="12">
    <source>
        <dbReference type="ARBA" id="ARBA00023172"/>
    </source>
</evidence>
<dbReference type="SMART" id="SM00956">
    <property type="entry name" value="RQC"/>
    <property type="match status" value="1"/>
</dbReference>
<evidence type="ECO:0000256" key="9">
    <source>
        <dbReference type="ARBA" id="ARBA00022833"/>
    </source>
</evidence>
<protein>
    <recommendedName>
        <fullName evidence="16">DNA helicase RecQ</fullName>
        <ecNumber evidence="16">5.6.2.4</ecNumber>
    </recommendedName>
</protein>
<dbReference type="EC" id="5.6.2.4" evidence="16"/>
<feature type="compositionally biased region" description="Basic and acidic residues" evidence="17">
    <location>
        <begin position="13"/>
        <end position="26"/>
    </location>
</feature>
<evidence type="ECO:0000313" key="21">
    <source>
        <dbReference type="EMBL" id="AEI39078.1"/>
    </source>
</evidence>
<keyword evidence="11" id="KW-0238">DNA-binding</keyword>
<dbReference type="Pfam" id="PF09382">
    <property type="entry name" value="RQC"/>
    <property type="match status" value="1"/>
</dbReference>
<evidence type="ECO:0000259" key="19">
    <source>
        <dbReference type="PROSITE" id="PS51192"/>
    </source>
</evidence>
<dbReference type="PANTHER" id="PTHR13710">
    <property type="entry name" value="DNA HELICASE RECQ FAMILY MEMBER"/>
    <property type="match status" value="1"/>
</dbReference>
<comment type="similarity">
    <text evidence="3">Belongs to the helicase family. RecQ subfamily.</text>
</comment>
<dbReference type="NCBIfam" id="TIGR01389">
    <property type="entry name" value="recQ"/>
    <property type="match status" value="1"/>
</dbReference>
<feature type="domain" description="Helicase ATP-binding" evidence="19">
    <location>
        <begin position="128"/>
        <end position="297"/>
    </location>
</feature>
<dbReference type="InterPro" id="IPR027417">
    <property type="entry name" value="P-loop_NTPase"/>
</dbReference>
<evidence type="ECO:0000256" key="15">
    <source>
        <dbReference type="ARBA" id="ARBA00034617"/>
    </source>
</evidence>
<evidence type="ECO:0000256" key="16">
    <source>
        <dbReference type="NCBIfam" id="TIGR01389"/>
    </source>
</evidence>
<dbReference type="EMBL" id="CP002869">
    <property type="protein sequence ID" value="AEI39078.1"/>
    <property type="molecule type" value="Genomic_DNA"/>
</dbReference>
<proteinExistence type="inferred from homology"/>
<dbReference type="SUPFAM" id="SSF52540">
    <property type="entry name" value="P-loop containing nucleoside triphosphate hydrolases"/>
    <property type="match status" value="1"/>
</dbReference>
<evidence type="ECO:0000256" key="13">
    <source>
        <dbReference type="ARBA" id="ARBA00023204"/>
    </source>
</evidence>
<dbReference type="PATRIC" id="fig|1036673.3.peg.404"/>
<dbReference type="Pfam" id="PF00270">
    <property type="entry name" value="DEAD"/>
    <property type="match status" value="1"/>
</dbReference>
<dbReference type="GO" id="GO:0043138">
    <property type="term" value="F:3'-5' DNA helicase activity"/>
    <property type="evidence" value="ECO:0007669"/>
    <property type="project" value="UniProtKB-EC"/>
</dbReference>
<reference evidence="22" key="1">
    <citation type="submission" date="2011-06" db="EMBL/GenBank/DDBJ databases">
        <title>Complete genome sequence of Paenibacillus mucilaginosus KNP414.</title>
        <authorList>
            <person name="Wang J."/>
            <person name="Hu S."/>
            <person name="Hu X."/>
            <person name="Zhang B."/>
            <person name="Dong D."/>
            <person name="Zhang S."/>
            <person name="Zhao K."/>
            <person name="Wu D."/>
        </authorList>
    </citation>
    <scope>NUCLEOTIDE SEQUENCE [LARGE SCALE GENOMIC DNA]</scope>
    <source>
        <strain evidence="22">KNP414</strain>
    </source>
</reference>
<keyword evidence="5" id="KW-0547">Nucleotide-binding</keyword>
<dbReference type="InterPro" id="IPR036390">
    <property type="entry name" value="WH_DNA-bd_sf"/>
</dbReference>
<dbReference type="InterPro" id="IPR002121">
    <property type="entry name" value="HRDC_dom"/>
</dbReference>
<evidence type="ECO:0000256" key="1">
    <source>
        <dbReference type="ARBA" id="ARBA00001946"/>
    </source>
</evidence>
<evidence type="ECO:0000256" key="2">
    <source>
        <dbReference type="ARBA" id="ARBA00001947"/>
    </source>
</evidence>
<dbReference type="HOGENOM" id="CLU_001103_14_3_9"/>
<evidence type="ECO:0000256" key="3">
    <source>
        <dbReference type="ARBA" id="ARBA00005446"/>
    </source>
</evidence>
<dbReference type="PANTHER" id="PTHR13710:SF105">
    <property type="entry name" value="ATP-DEPENDENT DNA HELICASE Q1"/>
    <property type="match status" value="1"/>
</dbReference>
<dbReference type="GO" id="GO:0005524">
    <property type="term" value="F:ATP binding"/>
    <property type="evidence" value="ECO:0007669"/>
    <property type="project" value="UniProtKB-KW"/>
</dbReference>
<dbReference type="SMART" id="SM00341">
    <property type="entry name" value="HRDC"/>
    <property type="match status" value="1"/>
</dbReference>
<dbReference type="InterPro" id="IPR004589">
    <property type="entry name" value="DNA_helicase_ATP-dep_RecQ"/>
</dbReference>
<keyword evidence="14" id="KW-0413">Isomerase</keyword>
<dbReference type="GO" id="GO:0006260">
    <property type="term" value="P:DNA replication"/>
    <property type="evidence" value="ECO:0007669"/>
    <property type="project" value="InterPro"/>
</dbReference>
<dbReference type="Gene3D" id="1.10.150.80">
    <property type="entry name" value="HRDC domain"/>
    <property type="match status" value="1"/>
</dbReference>
<dbReference type="Pfam" id="PF00570">
    <property type="entry name" value="HRDC"/>
    <property type="match status" value="1"/>
</dbReference>
<dbReference type="GO" id="GO:0005737">
    <property type="term" value="C:cytoplasm"/>
    <property type="evidence" value="ECO:0007669"/>
    <property type="project" value="TreeGrafter"/>
</dbReference>
<sequence>MSNKNDWDEWINDIDKELSEKKREQAGDPGPGEPEWPSWEPDPRDGGFWDDPRGGEGTGAPWTEGDPREASGGGAWDEPPAGAAPRRTSRPMRASAPLRPTATMEDAQELLRKYYGYPDFREGQKRVIASVISGTDTLGIMPTGGGKSICYQVPAMLMEGTTIVVSPLISLMKDQVDGLDSIGVPATYLNSTLSYAEVSKRIRMAEQGEYKLLYVAPERLESERFLELLSGLTVPMIAVDEAHCVSQWGHDFRPSYMRVNELVNHLPRRPILAAFTATATDQVREDIVKHLKLAEPQVFVTGFARTNLSFSVVKGENKRDVLMGYIREHADEAGIIYAATRKEVDQLCEYLLRQGIAAGKYHAGLTDTERADMQEKFLYDEVRVMVASNAFGMGIDKSNVRYVIHYNMPKNMEAYYQEAGRAGRDGEPSDCTLLFSPQDIHIQKFLIEQSVSDPQRQAQEYRRLQQMADYCHTPQCLQRYIVRYFGGEMEQDCGQCSNCASPDLEMTDITLEAQQIFSCVRRMRERFGMTLVASVLKGSRAKKVLDMRFDQLSTYGLMKNRTEKDIIDRIQLLVAEGYLQLTEGQYPVLKLTPKAGAVLAGEERVVQRVRVKPAAPAVKEVENELFDELRKLRSEIAKREGIPPYIVFPDSTLREMCGVKPTNPAAMLKIKGVGEAKFFKYGAYFIEFFKGLSG</sequence>
<dbReference type="SUPFAM" id="SSF46785">
    <property type="entry name" value="Winged helix' DNA-binding domain"/>
    <property type="match status" value="1"/>
</dbReference>
<dbReference type="GO" id="GO:0003677">
    <property type="term" value="F:DNA binding"/>
    <property type="evidence" value="ECO:0007669"/>
    <property type="project" value="UniProtKB-KW"/>
</dbReference>
<keyword evidence="8 21" id="KW-0347">Helicase</keyword>
<keyword evidence="6" id="KW-0227">DNA damage</keyword>
<evidence type="ECO:0000313" key="22">
    <source>
        <dbReference type="Proteomes" id="UP000006620"/>
    </source>
</evidence>
<gene>
    <name evidence="21" type="ordered locus">KNP414_00453</name>
</gene>
<evidence type="ECO:0000259" key="18">
    <source>
        <dbReference type="PROSITE" id="PS50967"/>
    </source>
</evidence>
<dbReference type="CDD" id="cd18794">
    <property type="entry name" value="SF2_C_RecQ"/>
    <property type="match status" value="1"/>
</dbReference>
<evidence type="ECO:0000256" key="14">
    <source>
        <dbReference type="ARBA" id="ARBA00023235"/>
    </source>
</evidence>
<keyword evidence="9" id="KW-0862">Zinc</keyword>
<dbReference type="InterPro" id="IPR032284">
    <property type="entry name" value="RecQ_Zn-bd"/>
</dbReference>